<evidence type="ECO:0000313" key="3">
    <source>
        <dbReference type="EMBL" id="OGE53844.1"/>
    </source>
</evidence>
<dbReference type="STRING" id="1835702.A0A1F5LKV7"/>
<organism evidence="3 4">
    <name type="scientific">Penicillium arizonense</name>
    <dbReference type="NCBI Taxonomy" id="1835702"/>
    <lineage>
        <taxon>Eukaryota</taxon>
        <taxon>Fungi</taxon>
        <taxon>Dikarya</taxon>
        <taxon>Ascomycota</taxon>
        <taxon>Pezizomycotina</taxon>
        <taxon>Eurotiomycetes</taxon>
        <taxon>Eurotiomycetidae</taxon>
        <taxon>Eurotiales</taxon>
        <taxon>Aspergillaceae</taxon>
        <taxon>Penicillium</taxon>
    </lineage>
</organism>
<dbReference type="AlphaFoldDB" id="A0A1F5LKV7"/>
<feature type="transmembrane region" description="Helical" evidence="2">
    <location>
        <begin position="271"/>
        <end position="293"/>
    </location>
</feature>
<protein>
    <submittedName>
        <fullName evidence="3">Uncharacterized protein</fullName>
    </submittedName>
</protein>
<gene>
    <name evidence="3" type="ORF">PENARI_c007G06299</name>
</gene>
<evidence type="ECO:0000313" key="4">
    <source>
        <dbReference type="Proteomes" id="UP000177622"/>
    </source>
</evidence>
<evidence type="ECO:0000256" key="2">
    <source>
        <dbReference type="SAM" id="Phobius"/>
    </source>
</evidence>
<keyword evidence="2" id="KW-0472">Membrane</keyword>
<keyword evidence="2" id="KW-1133">Transmembrane helix</keyword>
<accession>A0A1F5LKV7</accession>
<sequence>MGLPEMSHSPAYYQDLGPLGPTHTRSSIVTPPTAARRSQEQSSVLGNLVSGSRPSSPLSSLDVSPRTSGSRGYRVYQTQALGGSPWPGSDHREVGSLPARGSISSGAPKEERTRSSWADQPSLMSGEHSNPSITRTRKRDIPDDEIVTNEGQDALLMLFRLTIVPLYALGGALYTVFALFFALLVSPFRLCSFSPYLSSRTFGSQLCDLLSPALHIHERLVCMQPPPAANRSSSTQWIQSEPDSDQPSIVSEASEVYSVGTSVVVLVLSPFYGIAILLFAWTAAFFWVFAMVLGNPDGTERKDDGRAAVLGVCKWWRTWLCKARKL</sequence>
<proteinExistence type="predicted"/>
<dbReference type="Proteomes" id="UP000177622">
    <property type="component" value="Unassembled WGS sequence"/>
</dbReference>
<evidence type="ECO:0000256" key="1">
    <source>
        <dbReference type="SAM" id="MobiDB-lite"/>
    </source>
</evidence>
<keyword evidence="2" id="KW-0812">Transmembrane</keyword>
<reference evidence="3 4" key="1">
    <citation type="journal article" date="2016" name="Sci. Rep.">
        <title>Penicillium arizonense, a new, genome sequenced fungal species, reveals a high chemical diversity in secreted metabolites.</title>
        <authorList>
            <person name="Grijseels S."/>
            <person name="Nielsen J.C."/>
            <person name="Randelovic M."/>
            <person name="Nielsen J."/>
            <person name="Nielsen K.F."/>
            <person name="Workman M."/>
            <person name="Frisvad J.C."/>
        </authorList>
    </citation>
    <scope>NUCLEOTIDE SEQUENCE [LARGE SCALE GENOMIC DNA]</scope>
    <source>
        <strain evidence="3 4">CBS 141311</strain>
    </source>
</reference>
<dbReference type="GeneID" id="34575709"/>
<dbReference type="EMBL" id="LXJU01000007">
    <property type="protein sequence ID" value="OGE53844.1"/>
    <property type="molecule type" value="Genomic_DNA"/>
</dbReference>
<feature type="compositionally biased region" description="Polar residues" evidence="1">
    <location>
        <begin position="115"/>
        <end position="134"/>
    </location>
</feature>
<comment type="caution">
    <text evidence="3">The sequence shown here is derived from an EMBL/GenBank/DDBJ whole genome shotgun (WGS) entry which is preliminary data.</text>
</comment>
<feature type="region of interest" description="Disordered" evidence="1">
    <location>
        <begin position="1"/>
        <end position="141"/>
    </location>
</feature>
<feature type="transmembrane region" description="Helical" evidence="2">
    <location>
        <begin position="166"/>
        <end position="188"/>
    </location>
</feature>
<name>A0A1F5LKV7_PENAI</name>
<dbReference type="OrthoDB" id="5420214at2759"/>
<keyword evidence="4" id="KW-1185">Reference proteome</keyword>
<dbReference type="RefSeq" id="XP_022489281.1">
    <property type="nucleotide sequence ID" value="XM_022630975.1"/>
</dbReference>
<feature type="compositionally biased region" description="Low complexity" evidence="1">
    <location>
        <begin position="48"/>
        <end position="66"/>
    </location>
</feature>